<sequence length="138" mass="16106">MPFNRPNRETTICSTIDRPALAKGHLRSDRTCLNRRPWASKFYDDDDDYTFLQDHWRFYHSIQSVLFPDRRRWCCYRNGMREFGTCRSSCSTQADLDHKAAVEQLLDQKQLNNPIDRPLTNNNTGAAHACSIIYNSSS</sequence>
<comment type="caution">
    <text evidence="1">The sequence shown here is derived from an EMBL/GenBank/DDBJ whole genome shotgun (WGS) entry which is preliminary data.</text>
</comment>
<evidence type="ECO:0000313" key="1">
    <source>
        <dbReference type="EMBL" id="KRY39147.1"/>
    </source>
</evidence>
<name>A0A0V1BPG3_TRISP</name>
<organism evidence="1 2">
    <name type="scientific">Trichinella spiralis</name>
    <name type="common">Trichina worm</name>
    <dbReference type="NCBI Taxonomy" id="6334"/>
    <lineage>
        <taxon>Eukaryota</taxon>
        <taxon>Metazoa</taxon>
        <taxon>Ecdysozoa</taxon>
        <taxon>Nematoda</taxon>
        <taxon>Enoplea</taxon>
        <taxon>Dorylaimia</taxon>
        <taxon>Trichinellida</taxon>
        <taxon>Trichinellidae</taxon>
        <taxon>Trichinella</taxon>
    </lineage>
</organism>
<protein>
    <submittedName>
        <fullName evidence="1">Uncharacterized protein</fullName>
    </submittedName>
</protein>
<dbReference type="EMBL" id="JYDH01000020">
    <property type="protein sequence ID" value="KRY39147.1"/>
    <property type="molecule type" value="Genomic_DNA"/>
</dbReference>
<dbReference type="AlphaFoldDB" id="A0A0V1BPG3"/>
<dbReference type="Proteomes" id="UP000054776">
    <property type="component" value="Unassembled WGS sequence"/>
</dbReference>
<dbReference type="InParanoid" id="A0A0V1BPG3"/>
<evidence type="ECO:0000313" key="2">
    <source>
        <dbReference type="Proteomes" id="UP000054776"/>
    </source>
</evidence>
<proteinExistence type="predicted"/>
<accession>A0A0V1BPG3</accession>
<dbReference type="OrthoDB" id="10525827at2759"/>
<keyword evidence="2" id="KW-1185">Reference proteome</keyword>
<gene>
    <name evidence="1" type="ORF">T01_13173</name>
</gene>
<reference evidence="1 2" key="1">
    <citation type="submission" date="2015-01" db="EMBL/GenBank/DDBJ databases">
        <title>Evolution of Trichinella species and genotypes.</title>
        <authorList>
            <person name="Korhonen P.K."/>
            <person name="Edoardo P."/>
            <person name="Giuseppe L.R."/>
            <person name="Gasser R.B."/>
        </authorList>
    </citation>
    <scope>NUCLEOTIDE SEQUENCE [LARGE SCALE GENOMIC DNA]</scope>
    <source>
        <strain evidence="1">ISS3</strain>
    </source>
</reference>